<organism evidence="9 10">
    <name type="scientific">Aestuariispira insulae</name>
    <dbReference type="NCBI Taxonomy" id="1461337"/>
    <lineage>
        <taxon>Bacteria</taxon>
        <taxon>Pseudomonadati</taxon>
        <taxon>Pseudomonadota</taxon>
        <taxon>Alphaproteobacteria</taxon>
        <taxon>Rhodospirillales</taxon>
        <taxon>Kiloniellaceae</taxon>
        <taxon>Aestuariispira</taxon>
    </lineage>
</organism>
<dbReference type="InterPro" id="IPR000640">
    <property type="entry name" value="EFG_V-like"/>
</dbReference>
<keyword evidence="2" id="KW-0547">Nucleotide-binding</keyword>
<dbReference type="InterPro" id="IPR035647">
    <property type="entry name" value="EFG_III/V"/>
</dbReference>
<dbReference type="SMART" id="SM00838">
    <property type="entry name" value="EFG_C"/>
    <property type="match status" value="1"/>
</dbReference>
<dbReference type="SUPFAM" id="SSF50447">
    <property type="entry name" value="Translation proteins"/>
    <property type="match status" value="1"/>
</dbReference>
<evidence type="ECO:0000256" key="6">
    <source>
        <dbReference type="ARBA" id="ARBA00024731"/>
    </source>
</evidence>
<dbReference type="Pfam" id="PF00679">
    <property type="entry name" value="EFG_C"/>
    <property type="match status" value="1"/>
</dbReference>
<dbReference type="EMBL" id="QRDW01000001">
    <property type="protein sequence ID" value="RED54333.1"/>
    <property type="molecule type" value="Genomic_DNA"/>
</dbReference>
<evidence type="ECO:0000259" key="8">
    <source>
        <dbReference type="SMART" id="SM00889"/>
    </source>
</evidence>
<dbReference type="Gene3D" id="3.30.70.240">
    <property type="match status" value="1"/>
</dbReference>
<dbReference type="GO" id="GO:0097216">
    <property type="term" value="F:guanosine tetraphosphate binding"/>
    <property type="evidence" value="ECO:0007669"/>
    <property type="project" value="UniProtKB-ARBA"/>
</dbReference>
<feature type="domain" description="Translation elongation factor EFG/EF2" evidence="8">
    <location>
        <begin position="457"/>
        <end position="574"/>
    </location>
</feature>
<dbReference type="RefSeq" id="WP_115935397.1">
    <property type="nucleotide sequence ID" value="NZ_QRDW01000001.1"/>
</dbReference>
<evidence type="ECO:0000256" key="5">
    <source>
        <dbReference type="ARBA" id="ARBA00023134"/>
    </source>
</evidence>
<evidence type="ECO:0000256" key="4">
    <source>
        <dbReference type="ARBA" id="ARBA00022917"/>
    </source>
</evidence>
<dbReference type="SUPFAM" id="SSF52540">
    <property type="entry name" value="P-loop containing nucleoside triphosphate hydrolases"/>
    <property type="match status" value="1"/>
</dbReference>
<keyword evidence="5" id="KW-0342">GTP-binding</keyword>
<comment type="function">
    <text evidence="6">Catalyzes the GTP-dependent ribosomal translocation step during translation elongation. During this step, the ribosome changes from the pre-translocational (PRE) to the post-translocational (POST) state as the newly formed A-site-bound peptidyl-tRNA and P-site-bound deacylated tRNA move to the P and E sites, respectively. Catalyzes the coordinated movement of the two tRNA molecules, the mRNA and conformational changes in the ribosome.</text>
</comment>
<evidence type="ECO:0000256" key="3">
    <source>
        <dbReference type="ARBA" id="ARBA00022768"/>
    </source>
</evidence>
<dbReference type="Pfam" id="PF00009">
    <property type="entry name" value="GTP_EFTU"/>
    <property type="match status" value="1"/>
</dbReference>
<protein>
    <recommendedName>
        <fullName evidence="1">Elongation factor G</fullName>
    </recommendedName>
</protein>
<dbReference type="CDD" id="cd03713">
    <property type="entry name" value="EFG_mtEFG_C"/>
    <property type="match status" value="1"/>
</dbReference>
<dbReference type="SUPFAM" id="SSF54980">
    <property type="entry name" value="EF-G C-terminal domain-like"/>
    <property type="match status" value="2"/>
</dbReference>
<dbReference type="Pfam" id="PF03764">
    <property type="entry name" value="EFG_IV"/>
    <property type="match status" value="1"/>
</dbReference>
<evidence type="ECO:0000256" key="1">
    <source>
        <dbReference type="ARBA" id="ARBA00017872"/>
    </source>
</evidence>
<dbReference type="Pfam" id="PF22042">
    <property type="entry name" value="EF-G_D2"/>
    <property type="match status" value="1"/>
</dbReference>
<evidence type="ECO:0000313" key="9">
    <source>
        <dbReference type="EMBL" id="RED54333.1"/>
    </source>
</evidence>
<dbReference type="GO" id="GO:0003924">
    <property type="term" value="F:GTPase activity"/>
    <property type="evidence" value="ECO:0007669"/>
    <property type="project" value="InterPro"/>
</dbReference>
<dbReference type="PANTHER" id="PTHR43261">
    <property type="entry name" value="TRANSLATION ELONGATION FACTOR G-RELATED"/>
    <property type="match status" value="1"/>
</dbReference>
<dbReference type="AlphaFoldDB" id="A0A3D9HXV1"/>
<dbReference type="InterPro" id="IPR020568">
    <property type="entry name" value="Ribosomal_Su5_D2-typ_SF"/>
</dbReference>
<dbReference type="NCBIfam" id="NF009891">
    <property type="entry name" value="PRK13351.1-1"/>
    <property type="match status" value="1"/>
</dbReference>
<dbReference type="NCBIfam" id="NF009379">
    <property type="entry name" value="PRK12740.1-3"/>
    <property type="match status" value="1"/>
</dbReference>
<dbReference type="Gene3D" id="3.30.230.10">
    <property type="match status" value="1"/>
</dbReference>
<comment type="caution">
    <text evidence="9">The sequence shown here is derived from an EMBL/GenBank/DDBJ whole genome shotgun (WGS) entry which is preliminary data.</text>
</comment>
<dbReference type="SMART" id="SM00889">
    <property type="entry name" value="EFG_IV"/>
    <property type="match status" value="1"/>
</dbReference>
<dbReference type="OrthoDB" id="9802948at2"/>
<dbReference type="InterPro" id="IPR000795">
    <property type="entry name" value="T_Tr_GTP-bd_dom"/>
</dbReference>
<dbReference type="Gene3D" id="3.30.70.870">
    <property type="entry name" value="Elongation Factor G (Translational Gtpase), domain 3"/>
    <property type="match status" value="1"/>
</dbReference>
<dbReference type="GO" id="GO:0032790">
    <property type="term" value="P:ribosome disassembly"/>
    <property type="evidence" value="ECO:0007669"/>
    <property type="project" value="TreeGrafter"/>
</dbReference>
<dbReference type="PANTHER" id="PTHR43261:SF7">
    <property type="entry name" value="ELONGATION FACTOR G-LIKE PROTEIN"/>
    <property type="match status" value="1"/>
</dbReference>
<dbReference type="Gene3D" id="2.40.30.10">
    <property type="entry name" value="Translation factors"/>
    <property type="match status" value="1"/>
</dbReference>
<dbReference type="FunFam" id="3.30.230.10:FF:000003">
    <property type="entry name" value="Elongation factor G"/>
    <property type="match status" value="1"/>
</dbReference>
<dbReference type="Proteomes" id="UP000256845">
    <property type="component" value="Unassembled WGS sequence"/>
</dbReference>
<feature type="domain" description="Elongation factor EFG" evidence="7">
    <location>
        <begin position="576"/>
        <end position="666"/>
    </location>
</feature>
<dbReference type="GO" id="GO:0003746">
    <property type="term" value="F:translation elongation factor activity"/>
    <property type="evidence" value="ECO:0007669"/>
    <property type="project" value="UniProtKB-KW"/>
</dbReference>
<name>A0A3D9HXV1_9PROT</name>
<dbReference type="InterPro" id="IPR027417">
    <property type="entry name" value="P-loop_NTPase"/>
</dbReference>
<dbReference type="GO" id="GO:0005525">
    <property type="term" value="F:GTP binding"/>
    <property type="evidence" value="ECO:0007669"/>
    <property type="project" value="UniProtKB-KW"/>
</dbReference>
<keyword evidence="3 9" id="KW-0251">Elongation factor</keyword>
<dbReference type="InterPro" id="IPR035649">
    <property type="entry name" value="EFG_V"/>
</dbReference>
<evidence type="ECO:0000259" key="7">
    <source>
        <dbReference type="SMART" id="SM00838"/>
    </source>
</evidence>
<dbReference type="CDD" id="cd01434">
    <property type="entry name" value="EFG_mtEFG1_IV"/>
    <property type="match status" value="1"/>
</dbReference>
<dbReference type="SUPFAM" id="SSF54211">
    <property type="entry name" value="Ribosomal protein S5 domain 2-like"/>
    <property type="match status" value="1"/>
</dbReference>
<dbReference type="CDD" id="cd04170">
    <property type="entry name" value="EF-G_bact"/>
    <property type="match status" value="1"/>
</dbReference>
<dbReference type="InterPro" id="IPR014721">
    <property type="entry name" value="Ribsml_uS5_D2-typ_fold_subgr"/>
</dbReference>
<dbReference type="InterPro" id="IPR047872">
    <property type="entry name" value="EFG_IV"/>
</dbReference>
<dbReference type="InterPro" id="IPR041095">
    <property type="entry name" value="EFG_II"/>
</dbReference>
<dbReference type="InterPro" id="IPR009000">
    <property type="entry name" value="Transl_B-barrel_sf"/>
</dbReference>
<accession>A0A3D9HXV1</accession>
<dbReference type="InterPro" id="IPR053905">
    <property type="entry name" value="EF-G-like_DII"/>
</dbReference>
<proteinExistence type="predicted"/>
<gene>
    <name evidence="9" type="ORF">DFP90_1011136</name>
</gene>
<keyword evidence="4" id="KW-0648">Protein biosynthesis</keyword>
<sequence>MPGSALTSPRVVTLVGPYLSGKTTLMESMLHASGSLHRRGSVKDGNSVGDPAPEARAHGMSIEMNLARTNHMGQDWTIIDCPGSIEFSYEAQCALMVTDMAIVVCEAQPDKVMTLAPLLHFLDANRIPHAIFLNKLDHTTLPIAEILEGLQAVSERPLVLREVPIRENEEITGYVDLVSERAYAFQEGKPSKLIQMPDSMLDREADARQEMLEKLADFDDGLLEKLLEDVTPSPEEIFQQFEQDLGNDLIVPVFLGSAEHNNGIIRLMKMLRHDCPGVEATADRLGASKEQPLAQVFKTHHLPHMGKISLARIWRGTLKEGDMMGDLKMAGLALMTGHDLDKTTQARAGDIVAIAKLDPVRTGDVIGASGVLKDAMLWPDAPKPVYATAIATSKHEDEVKLSTGLSKLAEEDPSLATETEDSTHQLLVWGQGEQHLKIQLEKLVRQYHLEIDQEKPEVAYKETIRASISQHARHKKQSGGHGEFGDVHLEIKPQPRGSGFSFDNRIVGGSVPKQYIPAVEHGVKDFLIRGPLGFPVVDIAVTLTDGQHHNVDSSDMSFRKAAAQAMRQGTPQCDPVLLEPIYEVKISVPNDFTSNAQTILSKRRGQILGFDAKSGWTGWDEVTAYLPQSEMQDLIIEIRSQTQGVGWFDWDFAHLSELTGRLADQAITERQGD</sequence>
<evidence type="ECO:0000256" key="2">
    <source>
        <dbReference type="ARBA" id="ARBA00022741"/>
    </source>
</evidence>
<dbReference type="Pfam" id="PF14492">
    <property type="entry name" value="EFG_III"/>
    <property type="match status" value="1"/>
</dbReference>
<reference evidence="9 10" key="1">
    <citation type="submission" date="2018-07" db="EMBL/GenBank/DDBJ databases">
        <title>Genomic Encyclopedia of Type Strains, Phase III (KMG-III): the genomes of soil and plant-associated and newly described type strains.</title>
        <authorList>
            <person name="Whitman W."/>
        </authorList>
    </citation>
    <scope>NUCLEOTIDE SEQUENCE [LARGE SCALE GENOMIC DNA]</scope>
    <source>
        <strain evidence="9 10">CECT 8488</strain>
    </source>
</reference>
<dbReference type="Gene3D" id="3.40.50.300">
    <property type="entry name" value="P-loop containing nucleotide triphosphate hydrolases"/>
    <property type="match status" value="1"/>
</dbReference>
<dbReference type="InterPro" id="IPR005517">
    <property type="entry name" value="Transl_elong_EFG/EF2_IV"/>
</dbReference>
<evidence type="ECO:0000313" key="10">
    <source>
        <dbReference type="Proteomes" id="UP000256845"/>
    </source>
</evidence>
<keyword evidence="10" id="KW-1185">Reference proteome</keyword>